<gene>
    <name evidence="13" type="ORF">CSUI_000209</name>
</gene>
<comment type="similarity">
    <text evidence="2">Belongs to the class-I aminoacyl-tRNA synthetase family.</text>
</comment>
<dbReference type="Pfam" id="PF08264">
    <property type="entry name" value="Anticodon_1"/>
    <property type="match status" value="1"/>
</dbReference>
<dbReference type="Gene3D" id="1.10.730.10">
    <property type="entry name" value="Isoleucyl-tRNA Synthetase, Domain 1"/>
    <property type="match status" value="1"/>
</dbReference>
<dbReference type="PANTHER" id="PTHR45794:SF1">
    <property type="entry name" value="LEUCINE--TRNA LIGASE, CYTOPLASMIC"/>
    <property type="match status" value="1"/>
</dbReference>
<evidence type="ECO:0000256" key="7">
    <source>
        <dbReference type="ARBA" id="ARBA00022840"/>
    </source>
</evidence>
<dbReference type="AlphaFoldDB" id="A0A2C6LHA3"/>
<protein>
    <submittedName>
        <fullName evidence="13">Leucyl-trna synthetase</fullName>
    </submittedName>
</protein>
<keyword evidence="6" id="KW-0862">Zinc</keyword>
<sequence>MAPVTEDSGGLPVPHCLGTVQGLELIGVPVSAPNASYPTIYALPMLTISMNKGTGVVMCVPSDAPDDYAALMDLKRKPDYFKEKYGVLQEWVAPFEPVEIIDIPELGRKAAVTLCEQRKVAGQKDATKLQEIKDEVYKKGFYDGVLIVGPHAGKKVNDVKNLVRDELIAQQQAVPYFEPEKSVVSRSGDECVVAYMNQWYLDYGEDSWREEVEKFITSPDFHTYSPQVMHQFTHVIGWLREWACSRSYGLGTFLPWTKDSEHPVLIESLSDSTIYMAYYTIAHLLQGNDMYGQSVGPLGIRVADMTDEVFDYIFLQTDELPKTTSIPVDHLQRMRQEFEYWYPLDLRVSGKDLVFNHLTFCLYCHVAIWPNRRDLWPRAFVCNGHVMVDAQKMSKSLGNFLTIEDGIAEFSADAMRIALADAGDSVDDANFQRETANGSIMRLYLLEQFANELVNGTLPTRKGALSDADRLFMNEIVTCTQAAEAAYEVFQYREALKNGLYELHTRRDQYKLLCGDQHMHKDLLHVWLKTQCQVLAPVAPHICEHIWSSVLGEPSMLVTASWPTFPGHPQDPILHRQFLMLFACVEEFRRTKEKAIQLACGGKKKGAAVANAKAEVPPITHAVAYVAKEYPPLQQQVLTLLQKASIHKDGDGLWSAGKEYMDLLKSDPGINALDKNLKKEALAFASFQMRDELKAYGPCALDLHLPFDELKLLTEHKSYIQASLGLESIEILPSDQPHSKDSSPNSKLAKPGKPSIFFYSC</sequence>
<dbReference type="InterPro" id="IPR009008">
    <property type="entry name" value="Val/Leu/Ile-tRNA-synth_edit"/>
</dbReference>
<dbReference type="PANTHER" id="PTHR45794">
    <property type="entry name" value="LEUCYL-TRNA SYNTHETASE"/>
    <property type="match status" value="1"/>
</dbReference>
<dbReference type="Proteomes" id="UP000221165">
    <property type="component" value="Unassembled WGS sequence"/>
</dbReference>
<evidence type="ECO:0000256" key="10">
    <source>
        <dbReference type="SAM" id="MobiDB-lite"/>
    </source>
</evidence>
<reference evidence="13 14" key="1">
    <citation type="journal article" date="2017" name="Int. J. Parasitol.">
        <title>The genome of the protozoan parasite Cystoisospora suis and a reverse vaccinology approach to identify vaccine candidates.</title>
        <authorList>
            <person name="Palmieri N."/>
            <person name="Shrestha A."/>
            <person name="Ruttkowski B."/>
            <person name="Beck T."/>
            <person name="Vogl C."/>
            <person name="Tomley F."/>
            <person name="Blake D.P."/>
            <person name="Joachim A."/>
        </authorList>
    </citation>
    <scope>NUCLEOTIDE SEQUENCE [LARGE SCALE GENOMIC DNA]</scope>
    <source>
        <strain evidence="13 14">Wien I</strain>
    </source>
</reference>
<feature type="domain" description="Methionyl/Valyl/Leucyl/Isoleucyl-tRNA synthetase anticodon-binding" evidence="12">
    <location>
        <begin position="469"/>
        <end position="594"/>
    </location>
</feature>
<dbReference type="Gene3D" id="3.40.50.620">
    <property type="entry name" value="HUPs"/>
    <property type="match status" value="1"/>
</dbReference>
<evidence type="ECO:0000313" key="13">
    <source>
        <dbReference type="EMBL" id="PHJ25935.1"/>
    </source>
</evidence>
<dbReference type="SUPFAM" id="SSF47323">
    <property type="entry name" value="Anticodon-binding domain of a subclass of class I aminoacyl-tRNA synthetases"/>
    <property type="match status" value="1"/>
</dbReference>
<keyword evidence="3" id="KW-0436">Ligase</keyword>
<evidence type="ECO:0000256" key="3">
    <source>
        <dbReference type="ARBA" id="ARBA00022598"/>
    </source>
</evidence>
<dbReference type="SUPFAM" id="SSF52374">
    <property type="entry name" value="Nucleotidylyl transferase"/>
    <property type="match status" value="1"/>
</dbReference>
<dbReference type="GO" id="GO:0046872">
    <property type="term" value="F:metal ion binding"/>
    <property type="evidence" value="ECO:0007669"/>
    <property type="project" value="UniProtKB-KW"/>
</dbReference>
<dbReference type="OrthoDB" id="10249672at2759"/>
<keyword evidence="7" id="KW-0067">ATP-binding</keyword>
<evidence type="ECO:0000256" key="5">
    <source>
        <dbReference type="ARBA" id="ARBA00022741"/>
    </source>
</evidence>
<keyword evidence="4" id="KW-0479">Metal-binding</keyword>
<proteinExistence type="inferred from homology"/>
<dbReference type="InterPro" id="IPR013155">
    <property type="entry name" value="M/V/L/I-tRNA-synth_anticd-bd"/>
</dbReference>
<evidence type="ECO:0000256" key="6">
    <source>
        <dbReference type="ARBA" id="ARBA00022833"/>
    </source>
</evidence>
<dbReference type="InterPro" id="IPR014729">
    <property type="entry name" value="Rossmann-like_a/b/a_fold"/>
</dbReference>
<evidence type="ECO:0000313" key="14">
    <source>
        <dbReference type="Proteomes" id="UP000221165"/>
    </source>
</evidence>
<dbReference type="Pfam" id="PF01406">
    <property type="entry name" value="tRNA-synt_1e"/>
    <property type="match status" value="1"/>
</dbReference>
<dbReference type="GO" id="GO:0004823">
    <property type="term" value="F:leucine-tRNA ligase activity"/>
    <property type="evidence" value="ECO:0007669"/>
    <property type="project" value="InterPro"/>
</dbReference>
<keyword evidence="9 13" id="KW-0030">Aminoacyl-tRNA synthetase</keyword>
<name>A0A2C6LHA3_9APIC</name>
<dbReference type="SUPFAM" id="SSF50677">
    <property type="entry name" value="ValRS/IleRS/LeuRS editing domain"/>
    <property type="match status" value="1"/>
</dbReference>
<dbReference type="InterPro" id="IPR009080">
    <property type="entry name" value="tRNAsynth_Ia_anticodon-bd"/>
</dbReference>
<dbReference type="RefSeq" id="XP_067927581.1">
    <property type="nucleotide sequence ID" value="XM_068060443.1"/>
</dbReference>
<dbReference type="GeneID" id="94423654"/>
<organism evidence="13 14">
    <name type="scientific">Cystoisospora suis</name>
    <dbReference type="NCBI Taxonomy" id="483139"/>
    <lineage>
        <taxon>Eukaryota</taxon>
        <taxon>Sar</taxon>
        <taxon>Alveolata</taxon>
        <taxon>Apicomplexa</taxon>
        <taxon>Conoidasida</taxon>
        <taxon>Coccidia</taxon>
        <taxon>Eucoccidiorida</taxon>
        <taxon>Eimeriorina</taxon>
        <taxon>Sarcocystidae</taxon>
        <taxon>Cystoisospora</taxon>
    </lineage>
</organism>
<dbReference type="EMBL" id="MIGC01000097">
    <property type="protein sequence ID" value="PHJ25935.1"/>
    <property type="molecule type" value="Genomic_DNA"/>
</dbReference>
<feature type="region of interest" description="Disordered" evidence="10">
    <location>
        <begin position="733"/>
        <end position="755"/>
    </location>
</feature>
<dbReference type="GO" id="GO:0005524">
    <property type="term" value="F:ATP binding"/>
    <property type="evidence" value="ECO:0007669"/>
    <property type="project" value="UniProtKB-KW"/>
</dbReference>
<dbReference type="GO" id="GO:0002161">
    <property type="term" value="F:aminoacyl-tRNA deacylase activity"/>
    <property type="evidence" value="ECO:0007669"/>
    <property type="project" value="InterPro"/>
</dbReference>
<comment type="cofactor">
    <cofactor evidence="1">
        <name>Zn(2+)</name>
        <dbReference type="ChEBI" id="CHEBI:29105"/>
    </cofactor>
</comment>
<evidence type="ECO:0000259" key="12">
    <source>
        <dbReference type="Pfam" id="PF08264"/>
    </source>
</evidence>
<keyword evidence="5" id="KW-0547">Nucleotide-binding</keyword>
<keyword evidence="14" id="KW-1185">Reference proteome</keyword>
<evidence type="ECO:0000259" key="11">
    <source>
        <dbReference type="Pfam" id="PF01406"/>
    </source>
</evidence>
<evidence type="ECO:0000256" key="1">
    <source>
        <dbReference type="ARBA" id="ARBA00001947"/>
    </source>
</evidence>
<evidence type="ECO:0000256" key="2">
    <source>
        <dbReference type="ARBA" id="ARBA00005594"/>
    </source>
</evidence>
<evidence type="ECO:0000256" key="4">
    <source>
        <dbReference type="ARBA" id="ARBA00022723"/>
    </source>
</evidence>
<dbReference type="GO" id="GO:0006429">
    <property type="term" value="P:leucyl-tRNA aminoacylation"/>
    <property type="evidence" value="ECO:0007669"/>
    <property type="project" value="InterPro"/>
</dbReference>
<dbReference type="VEuPathDB" id="ToxoDB:CSUI_000209"/>
<keyword evidence="8" id="KW-0648">Protein biosynthesis</keyword>
<accession>A0A2C6LHA3</accession>
<comment type="caution">
    <text evidence="13">The sequence shown here is derived from an EMBL/GenBank/DDBJ whole genome shotgun (WGS) entry which is preliminary data.</text>
</comment>
<feature type="domain" description="tRNA synthetases class I catalytic" evidence="11">
    <location>
        <begin position="343"/>
        <end position="421"/>
    </location>
</feature>
<evidence type="ECO:0000256" key="8">
    <source>
        <dbReference type="ARBA" id="ARBA00022917"/>
    </source>
</evidence>
<dbReference type="InterPro" id="IPR032678">
    <property type="entry name" value="tRNA-synt_1_cat_dom"/>
</dbReference>
<dbReference type="InterPro" id="IPR004493">
    <property type="entry name" value="Leu-tRNA-synth_Ia_arc/euk"/>
</dbReference>
<evidence type="ECO:0000256" key="9">
    <source>
        <dbReference type="ARBA" id="ARBA00023146"/>
    </source>
</evidence>